<comment type="caution">
    <text evidence="2">The sequence shown here is derived from an EMBL/GenBank/DDBJ whole genome shotgun (WGS) entry which is preliminary data.</text>
</comment>
<proteinExistence type="predicted"/>
<evidence type="ECO:0000259" key="1">
    <source>
        <dbReference type="PROSITE" id="PS51833"/>
    </source>
</evidence>
<keyword evidence="3" id="KW-1185">Reference proteome</keyword>
<dbReference type="InterPro" id="IPR052340">
    <property type="entry name" value="RNase_Y/CdgJ"/>
</dbReference>
<dbReference type="PANTHER" id="PTHR33525:SF6">
    <property type="entry name" value="HDOD DOMAIN-CONTAINING PROTEIN"/>
    <property type="match status" value="1"/>
</dbReference>
<evidence type="ECO:0000313" key="3">
    <source>
        <dbReference type="Proteomes" id="UP001231109"/>
    </source>
</evidence>
<evidence type="ECO:0000313" key="2">
    <source>
        <dbReference type="EMBL" id="MDP5134614.1"/>
    </source>
</evidence>
<gene>
    <name evidence="2" type="ORF">ORJ04_01450</name>
</gene>
<name>A0ABT9HU17_9GAMM</name>
<accession>A0ABT9HU17</accession>
<dbReference type="InterPro" id="IPR013976">
    <property type="entry name" value="HDOD"/>
</dbReference>
<dbReference type="Pfam" id="PF08668">
    <property type="entry name" value="HDOD"/>
    <property type="match status" value="1"/>
</dbReference>
<dbReference type="PROSITE" id="PS51833">
    <property type="entry name" value="HDOD"/>
    <property type="match status" value="1"/>
</dbReference>
<dbReference type="Proteomes" id="UP001231109">
    <property type="component" value="Unassembled WGS sequence"/>
</dbReference>
<reference evidence="2 3" key="1">
    <citation type="submission" date="2022-11" db="EMBL/GenBank/DDBJ databases">
        <title>Viruses from the air-sea interface of a natural surface slick.</title>
        <authorList>
            <person name="Rahlff J."/>
            <person name="Holmfeldt K."/>
        </authorList>
    </citation>
    <scope>NUCLEOTIDE SEQUENCE [LARGE SCALE GENOMIC DNA]</scope>
    <source>
        <strain evidence="2 3">SMS4</strain>
    </source>
</reference>
<organism evidence="2 3">
    <name type="scientific">Rheinheimera baltica</name>
    <dbReference type="NCBI Taxonomy" id="67576"/>
    <lineage>
        <taxon>Bacteria</taxon>
        <taxon>Pseudomonadati</taxon>
        <taxon>Pseudomonadota</taxon>
        <taxon>Gammaproteobacteria</taxon>
        <taxon>Chromatiales</taxon>
        <taxon>Chromatiaceae</taxon>
        <taxon>Rheinheimera</taxon>
    </lineage>
</organism>
<feature type="domain" description="HDOD" evidence="1">
    <location>
        <begin position="11"/>
        <end position="202"/>
    </location>
</feature>
<dbReference type="EMBL" id="JAPJDZ010000002">
    <property type="protein sequence ID" value="MDP5134614.1"/>
    <property type="molecule type" value="Genomic_DNA"/>
</dbReference>
<dbReference type="SUPFAM" id="SSF109604">
    <property type="entry name" value="HD-domain/PDEase-like"/>
    <property type="match status" value="1"/>
</dbReference>
<protein>
    <submittedName>
        <fullName evidence="2">HDOD domain-containing protein</fullName>
    </submittedName>
</protein>
<dbReference type="RefSeq" id="WP_305973280.1">
    <property type="nucleotide sequence ID" value="NZ_JAPJDY010000001.1"/>
</dbReference>
<sequence length="270" mass="30055">MKHLISNATNLPSIPKVVQELIASFSNPDITSNHISQILINDQALSAKVLRMANSVRYGGHRKVGSIKDAVVMLGFNSLRTMVLSVGFTSALDGPAAFDIREFWLKSFKMANRCKWLAKTLKIDAEVAFTCGLLHAIGEYLIHVVKPAEAVVIDERVNTGESRSRLEQQLLGFDYTQAGAELTDFWHFPQEIVQAIRWQENPTGSPELSSYAACVHIAHYMVENEAKIADGNLDDFPAKLVHSMHLTLSDVFAKFENVPELDEGIEEFLN</sequence>
<dbReference type="Gene3D" id="1.10.3210.10">
    <property type="entry name" value="Hypothetical protein af1432"/>
    <property type="match status" value="1"/>
</dbReference>
<dbReference type="PANTHER" id="PTHR33525">
    <property type="match status" value="1"/>
</dbReference>